<keyword evidence="2 6" id="KW-0119">Carbohydrate metabolism</keyword>
<dbReference type="Gene3D" id="3.20.20.80">
    <property type="entry name" value="Glycosidases"/>
    <property type="match status" value="1"/>
</dbReference>
<evidence type="ECO:0000256" key="4">
    <source>
        <dbReference type="ARBA" id="ARBA00023326"/>
    </source>
</evidence>
<evidence type="ECO:0000313" key="8">
    <source>
        <dbReference type="EMBL" id="MEM5947950.1"/>
    </source>
</evidence>
<proteinExistence type="inferred from homology"/>
<organism evidence="8 9">
    <name type="scientific">Rarispira pelagica</name>
    <dbReference type="NCBI Taxonomy" id="3141764"/>
    <lineage>
        <taxon>Bacteria</taxon>
        <taxon>Pseudomonadati</taxon>
        <taxon>Spirochaetota</taxon>
        <taxon>Spirochaetia</taxon>
        <taxon>Winmispirales</taxon>
        <taxon>Winmispiraceae</taxon>
        <taxon>Rarispira</taxon>
    </lineage>
</organism>
<keyword evidence="1 6" id="KW-0378">Hydrolase</keyword>
<feature type="domain" description="GH10" evidence="7">
    <location>
        <begin position="32"/>
        <end position="366"/>
    </location>
</feature>
<dbReference type="Proteomes" id="UP001466331">
    <property type="component" value="Unassembled WGS sequence"/>
</dbReference>
<evidence type="ECO:0000256" key="3">
    <source>
        <dbReference type="ARBA" id="ARBA00023295"/>
    </source>
</evidence>
<dbReference type="InterPro" id="IPR001000">
    <property type="entry name" value="GH10_dom"/>
</dbReference>
<dbReference type="PROSITE" id="PS00591">
    <property type="entry name" value="GH10_1"/>
    <property type="match status" value="1"/>
</dbReference>
<reference evidence="8 9" key="1">
    <citation type="submission" date="2024-03" db="EMBL/GenBank/DDBJ databases">
        <title>Ignisphaera cupida sp. nov., a hyperthermophilic hydrolytic archaeon from a hot spring of Kamchatka, and proposal of Ignisphaeraceae fam. nov.</title>
        <authorList>
            <person name="Podosokorskaya O.A."/>
            <person name="Elcheninov A.G."/>
            <person name="Maltseva A.I."/>
            <person name="Zayulina K.S."/>
            <person name="Novikov A."/>
            <person name="Merkel A.Y."/>
        </authorList>
    </citation>
    <scope>NUCLEOTIDE SEQUENCE [LARGE SCALE GENOMIC DNA]</scope>
    <source>
        <strain evidence="8 9">38H-sp</strain>
    </source>
</reference>
<evidence type="ECO:0000256" key="2">
    <source>
        <dbReference type="ARBA" id="ARBA00023277"/>
    </source>
</evidence>
<dbReference type="PROSITE" id="PS51257">
    <property type="entry name" value="PROKAR_LIPOPROTEIN"/>
    <property type="match status" value="1"/>
</dbReference>
<comment type="similarity">
    <text evidence="6">Belongs to the glycosyl hydrolase 10 (cellulase F) family.</text>
</comment>
<evidence type="ECO:0000256" key="5">
    <source>
        <dbReference type="PROSITE-ProRule" id="PRU10061"/>
    </source>
</evidence>
<evidence type="ECO:0000313" key="9">
    <source>
        <dbReference type="Proteomes" id="UP001466331"/>
    </source>
</evidence>
<dbReference type="PANTHER" id="PTHR31490:SF90">
    <property type="entry name" value="ENDO-1,4-BETA-XYLANASE A"/>
    <property type="match status" value="1"/>
</dbReference>
<dbReference type="InterPro" id="IPR044846">
    <property type="entry name" value="GH10"/>
</dbReference>
<dbReference type="InterPro" id="IPR017853">
    <property type="entry name" value="GH"/>
</dbReference>
<dbReference type="SMART" id="SM00633">
    <property type="entry name" value="Glyco_10"/>
    <property type="match status" value="1"/>
</dbReference>
<dbReference type="EC" id="3.2.1.8" evidence="6"/>
<evidence type="ECO:0000256" key="6">
    <source>
        <dbReference type="RuleBase" id="RU361174"/>
    </source>
</evidence>
<accession>A0ABU9UDC1</accession>
<dbReference type="PANTHER" id="PTHR31490">
    <property type="entry name" value="GLYCOSYL HYDROLASE"/>
    <property type="match status" value="1"/>
</dbReference>
<evidence type="ECO:0000259" key="7">
    <source>
        <dbReference type="PROSITE" id="PS51760"/>
    </source>
</evidence>
<protein>
    <recommendedName>
        <fullName evidence="6">Beta-xylanase</fullName>
        <ecNumber evidence="6">3.2.1.8</ecNumber>
    </recommendedName>
</protein>
<gene>
    <name evidence="8" type="ORF">WKV44_05290</name>
</gene>
<dbReference type="RefSeq" id="WP_420069396.1">
    <property type="nucleotide sequence ID" value="NZ_JBCHKQ010000002.1"/>
</dbReference>
<evidence type="ECO:0000256" key="1">
    <source>
        <dbReference type="ARBA" id="ARBA00022801"/>
    </source>
</evidence>
<dbReference type="InterPro" id="IPR031158">
    <property type="entry name" value="GH10_AS"/>
</dbReference>
<keyword evidence="4 6" id="KW-0624">Polysaccharide degradation</keyword>
<dbReference type="PROSITE" id="PS51760">
    <property type="entry name" value="GH10_2"/>
    <property type="match status" value="1"/>
</dbReference>
<dbReference type="EMBL" id="JBCHKQ010000002">
    <property type="protein sequence ID" value="MEM5947950.1"/>
    <property type="molecule type" value="Genomic_DNA"/>
</dbReference>
<keyword evidence="3 6" id="KW-0326">Glycosidase</keyword>
<name>A0ABU9UDC1_9SPIR</name>
<keyword evidence="9" id="KW-1185">Reference proteome</keyword>
<feature type="active site" description="Nucleophile" evidence="5">
    <location>
        <position position="272"/>
    </location>
</feature>
<dbReference type="SUPFAM" id="SSF51445">
    <property type="entry name" value="(Trans)glycosidases"/>
    <property type="match status" value="1"/>
</dbReference>
<comment type="catalytic activity">
    <reaction evidence="6">
        <text>Endohydrolysis of (1-&gt;4)-beta-D-xylosidic linkages in xylans.</text>
        <dbReference type="EC" id="3.2.1.8"/>
    </reaction>
</comment>
<comment type="caution">
    <text evidence="8">The sequence shown here is derived from an EMBL/GenBank/DDBJ whole genome shotgun (WGS) entry which is preliminary data.</text>
</comment>
<dbReference type="Pfam" id="PF00331">
    <property type="entry name" value="Glyco_hydro_10"/>
    <property type="match status" value="1"/>
</dbReference>
<dbReference type="PRINTS" id="PR00134">
    <property type="entry name" value="GLHYDRLASE10"/>
</dbReference>
<sequence length="366" mass="42059">MSKKYFYIFVCIVFVLVSGCKSDAGGQPDFDMTDYRPMAQVYKDYFYIGAAVKLGEYDSTPFYDAYPASVLESFNSFSAENGMKPDNVYSSDGSFDFTYGDRLVKYASEHGAVVRGHTLVWHYQSDNVFKEKRSKEEAREFLQKYIDTVVGHFRGKIYAWDVVNEAVGDGGQWRTDSPWYRYYGGPEYIRDAFVFAQKADPDALHFYNDYNMVNSTKRARVIKMIKDLDLISAGLDGIGIQAHWNLYWPSAAEIEKAIKAFADMGLLIHITELDIDCYNGNPSMGEIKYTSSLEKQLADRYAEIFSVFRKYSQYIDSVTFWGIGDEDSWLNYYSGGRFFDSPRNNYPLLFDRDNKPKKAFFAASAF</sequence>